<dbReference type="Gene3D" id="3.50.50.100">
    <property type="match status" value="1"/>
</dbReference>
<dbReference type="PANTHER" id="PTHR43735">
    <property type="entry name" value="APOPTOSIS-INDUCING FACTOR 1"/>
    <property type="match status" value="1"/>
</dbReference>
<sequence>MAKTVVILGAGWAGLPLAHKLLKYTLPKARDGLKVFLVSPNSHFYWNLAAVRGVIPGAIPDEQLFLPIEPGFAQYSAENFEFVLGRAERLDPERNTIEVARNDSTQGSLSYDQLVIATGSQIRSNLPFKPVGTHEETIAALHSLQKQIDVAKSIVVAGAGPTGVETAGELAAAYGGEKDITLIIGRERALQASHVLPSVIQVVERDLQKLGVKLVRNTKVKGVKTNAKREEAAAAQTTLTLSNGSTLVADLYLPLFGVQVNTSFVPASLLDSAGNLLLDKKMRIVGTTNVWGIGDVGNLEAKQVTVTDAQIIHLSAALDSVLTGEGGQIKEYKPSKKTMIFITMGKKYATGEIGGWKLWAWMVSYVKGRMLFVDSAQGYVGGKQLRHASM</sequence>
<dbReference type="Pfam" id="PF07992">
    <property type="entry name" value="Pyr_redox_2"/>
    <property type="match status" value="1"/>
</dbReference>
<feature type="domain" description="FAD/NAD(P)-binding" evidence="5">
    <location>
        <begin position="4"/>
        <end position="298"/>
    </location>
</feature>
<dbReference type="SUPFAM" id="SSF51905">
    <property type="entry name" value="FAD/NAD(P)-binding domain"/>
    <property type="match status" value="2"/>
</dbReference>
<evidence type="ECO:0000313" key="6">
    <source>
        <dbReference type="EMBL" id="SLM40425.1"/>
    </source>
</evidence>
<dbReference type="PANTHER" id="PTHR43735:SF3">
    <property type="entry name" value="FERROPTOSIS SUPPRESSOR PROTEIN 1"/>
    <property type="match status" value="1"/>
</dbReference>
<evidence type="ECO:0000256" key="4">
    <source>
        <dbReference type="ARBA" id="ARBA00023002"/>
    </source>
</evidence>
<dbReference type="PRINTS" id="PR00368">
    <property type="entry name" value="FADPNR"/>
</dbReference>
<comment type="similarity">
    <text evidence="1">Belongs to the FAD-dependent oxidoreductase family.</text>
</comment>
<name>A0A1W5DBL6_9LECA</name>
<evidence type="ECO:0000313" key="7">
    <source>
        <dbReference type="Proteomes" id="UP000192927"/>
    </source>
</evidence>
<evidence type="ECO:0000256" key="1">
    <source>
        <dbReference type="ARBA" id="ARBA00006442"/>
    </source>
</evidence>
<dbReference type="GO" id="GO:0004174">
    <property type="term" value="F:electron-transferring-flavoprotein dehydrogenase activity"/>
    <property type="evidence" value="ECO:0007669"/>
    <property type="project" value="TreeGrafter"/>
</dbReference>
<keyword evidence="3" id="KW-0274">FAD</keyword>
<dbReference type="EMBL" id="FWEW01003711">
    <property type="protein sequence ID" value="SLM40425.1"/>
    <property type="molecule type" value="Genomic_DNA"/>
</dbReference>
<dbReference type="Proteomes" id="UP000192927">
    <property type="component" value="Unassembled WGS sequence"/>
</dbReference>
<dbReference type="PRINTS" id="PR00469">
    <property type="entry name" value="PNDRDTASEII"/>
</dbReference>
<organism evidence="6 7">
    <name type="scientific">Lasallia pustulata</name>
    <dbReference type="NCBI Taxonomy" id="136370"/>
    <lineage>
        <taxon>Eukaryota</taxon>
        <taxon>Fungi</taxon>
        <taxon>Dikarya</taxon>
        <taxon>Ascomycota</taxon>
        <taxon>Pezizomycotina</taxon>
        <taxon>Lecanoromycetes</taxon>
        <taxon>OSLEUM clade</taxon>
        <taxon>Umbilicariomycetidae</taxon>
        <taxon>Umbilicariales</taxon>
        <taxon>Umbilicariaceae</taxon>
        <taxon>Lasallia</taxon>
    </lineage>
</organism>
<dbReference type="AlphaFoldDB" id="A0A1W5DBL6"/>
<keyword evidence="4" id="KW-0560">Oxidoreductase</keyword>
<proteinExistence type="inferred from homology"/>
<reference evidence="7" key="1">
    <citation type="submission" date="2017-03" db="EMBL/GenBank/DDBJ databases">
        <authorList>
            <person name="Sharma R."/>
            <person name="Thines M."/>
        </authorList>
    </citation>
    <scope>NUCLEOTIDE SEQUENCE [LARGE SCALE GENOMIC DNA]</scope>
</reference>
<accession>A0A1W5DBL6</accession>
<keyword evidence="2" id="KW-0285">Flavoprotein</keyword>
<evidence type="ECO:0000256" key="2">
    <source>
        <dbReference type="ARBA" id="ARBA00022630"/>
    </source>
</evidence>
<dbReference type="GO" id="GO:0050660">
    <property type="term" value="F:flavin adenine dinucleotide binding"/>
    <property type="evidence" value="ECO:0007669"/>
    <property type="project" value="TreeGrafter"/>
</dbReference>
<dbReference type="GO" id="GO:0005737">
    <property type="term" value="C:cytoplasm"/>
    <property type="evidence" value="ECO:0007669"/>
    <property type="project" value="TreeGrafter"/>
</dbReference>
<dbReference type="InterPro" id="IPR036188">
    <property type="entry name" value="FAD/NAD-bd_sf"/>
</dbReference>
<keyword evidence="7" id="KW-1185">Reference proteome</keyword>
<dbReference type="InterPro" id="IPR023753">
    <property type="entry name" value="FAD/NAD-binding_dom"/>
</dbReference>
<protein>
    <submittedName>
        <fullName evidence="6">Pyridine nucleotide-disulphide oxidoreductase, class-II</fullName>
    </submittedName>
</protein>
<evidence type="ECO:0000259" key="5">
    <source>
        <dbReference type="Pfam" id="PF07992"/>
    </source>
</evidence>
<evidence type="ECO:0000256" key="3">
    <source>
        <dbReference type="ARBA" id="ARBA00022827"/>
    </source>
</evidence>